<keyword evidence="2" id="KW-1185">Reference proteome</keyword>
<name>A0A0C3ARV5_9AGAM</name>
<dbReference type="Proteomes" id="UP000053989">
    <property type="component" value="Unassembled WGS sequence"/>
</dbReference>
<reference evidence="2" key="2">
    <citation type="submission" date="2015-01" db="EMBL/GenBank/DDBJ databases">
        <title>Evolutionary Origins and Diversification of the Mycorrhizal Mutualists.</title>
        <authorList>
            <consortium name="DOE Joint Genome Institute"/>
            <consortium name="Mycorrhizal Genomics Consortium"/>
            <person name="Kohler A."/>
            <person name="Kuo A."/>
            <person name="Nagy L.G."/>
            <person name="Floudas D."/>
            <person name="Copeland A."/>
            <person name="Barry K.W."/>
            <person name="Cichocki N."/>
            <person name="Veneault-Fourrey C."/>
            <person name="LaButti K."/>
            <person name="Lindquist E.A."/>
            <person name="Lipzen A."/>
            <person name="Lundell T."/>
            <person name="Morin E."/>
            <person name="Murat C."/>
            <person name="Riley R."/>
            <person name="Ohm R."/>
            <person name="Sun H."/>
            <person name="Tunlid A."/>
            <person name="Henrissat B."/>
            <person name="Grigoriev I.V."/>
            <person name="Hibbett D.S."/>
            <person name="Martin F."/>
        </authorList>
    </citation>
    <scope>NUCLEOTIDE SEQUENCE [LARGE SCALE GENOMIC DNA]</scope>
    <source>
        <strain evidence="2">Foug A</strain>
    </source>
</reference>
<organism evidence="1 2">
    <name type="scientific">Scleroderma citrinum Foug A</name>
    <dbReference type="NCBI Taxonomy" id="1036808"/>
    <lineage>
        <taxon>Eukaryota</taxon>
        <taxon>Fungi</taxon>
        <taxon>Dikarya</taxon>
        <taxon>Basidiomycota</taxon>
        <taxon>Agaricomycotina</taxon>
        <taxon>Agaricomycetes</taxon>
        <taxon>Agaricomycetidae</taxon>
        <taxon>Boletales</taxon>
        <taxon>Sclerodermatineae</taxon>
        <taxon>Sclerodermataceae</taxon>
        <taxon>Scleroderma</taxon>
    </lineage>
</organism>
<sequence length="62" mass="7063">MGDYRSSLANDDKGYILMWLLQSRRQGLDNTQLLYRHENNGDTFILDEPQTKTPGAGTLMMA</sequence>
<dbReference type="EMBL" id="KN822011">
    <property type="protein sequence ID" value="KIM67662.1"/>
    <property type="molecule type" value="Genomic_DNA"/>
</dbReference>
<gene>
    <name evidence="1" type="ORF">SCLCIDRAFT_1209764</name>
</gene>
<dbReference type="InParanoid" id="A0A0C3ARV5"/>
<proteinExistence type="predicted"/>
<reference evidence="1 2" key="1">
    <citation type="submission" date="2014-04" db="EMBL/GenBank/DDBJ databases">
        <authorList>
            <consortium name="DOE Joint Genome Institute"/>
            <person name="Kuo A."/>
            <person name="Kohler A."/>
            <person name="Nagy L.G."/>
            <person name="Floudas D."/>
            <person name="Copeland A."/>
            <person name="Barry K.W."/>
            <person name="Cichocki N."/>
            <person name="Veneault-Fourrey C."/>
            <person name="LaButti K."/>
            <person name="Lindquist E.A."/>
            <person name="Lipzen A."/>
            <person name="Lundell T."/>
            <person name="Morin E."/>
            <person name="Murat C."/>
            <person name="Sun H."/>
            <person name="Tunlid A."/>
            <person name="Henrissat B."/>
            <person name="Grigoriev I.V."/>
            <person name="Hibbett D.S."/>
            <person name="Martin F."/>
            <person name="Nordberg H.P."/>
            <person name="Cantor M.N."/>
            <person name="Hua S.X."/>
        </authorList>
    </citation>
    <scope>NUCLEOTIDE SEQUENCE [LARGE SCALE GENOMIC DNA]</scope>
    <source>
        <strain evidence="1 2">Foug A</strain>
    </source>
</reference>
<evidence type="ECO:0000313" key="2">
    <source>
        <dbReference type="Proteomes" id="UP000053989"/>
    </source>
</evidence>
<protein>
    <submittedName>
        <fullName evidence="1">Uncharacterized protein</fullName>
    </submittedName>
</protein>
<accession>A0A0C3ARV5</accession>
<dbReference type="HOGENOM" id="CLU_2905504_0_0_1"/>
<evidence type="ECO:0000313" key="1">
    <source>
        <dbReference type="EMBL" id="KIM67662.1"/>
    </source>
</evidence>
<dbReference type="AlphaFoldDB" id="A0A0C3ARV5"/>